<proteinExistence type="inferred from homology"/>
<gene>
    <name evidence="8" type="ORF">NKR19_g6581</name>
</gene>
<dbReference type="GO" id="GO:0005634">
    <property type="term" value="C:nucleus"/>
    <property type="evidence" value="ECO:0007669"/>
    <property type="project" value="TreeGrafter"/>
</dbReference>
<evidence type="ECO:0000256" key="1">
    <source>
        <dbReference type="ARBA" id="ARBA00002738"/>
    </source>
</evidence>
<evidence type="ECO:0000313" key="9">
    <source>
        <dbReference type="Proteomes" id="UP001174691"/>
    </source>
</evidence>
<feature type="region of interest" description="Disordered" evidence="6">
    <location>
        <begin position="170"/>
        <end position="189"/>
    </location>
</feature>
<dbReference type="PANTHER" id="PTHR23354">
    <property type="entry name" value="NUCLEOLAR PROTEIN 7/ESTROGEN RECEPTOR COACTIVATOR-RELATED"/>
    <property type="match status" value="1"/>
</dbReference>
<dbReference type="GO" id="GO:0006979">
    <property type="term" value="P:response to oxidative stress"/>
    <property type="evidence" value="ECO:0007669"/>
    <property type="project" value="TreeGrafter"/>
</dbReference>
<feature type="region of interest" description="Disordered" evidence="6">
    <location>
        <begin position="495"/>
        <end position="517"/>
    </location>
</feature>
<evidence type="ECO:0000256" key="3">
    <source>
        <dbReference type="ARBA" id="ARBA00006731"/>
    </source>
</evidence>
<feature type="domain" description="TLDc" evidence="7">
    <location>
        <begin position="345"/>
        <end position="578"/>
    </location>
</feature>
<name>A0AA38RZQ3_9PEZI</name>
<dbReference type="GO" id="GO:0005737">
    <property type="term" value="C:cytoplasm"/>
    <property type="evidence" value="ECO:0007669"/>
    <property type="project" value="UniProtKB-SubCell"/>
</dbReference>
<accession>A0AA38RZQ3</accession>
<feature type="region of interest" description="Disordered" evidence="6">
    <location>
        <begin position="146"/>
        <end position="165"/>
    </location>
</feature>
<reference evidence="8" key="1">
    <citation type="submission" date="2022-07" db="EMBL/GenBank/DDBJ databases">
        <title>Fungi with potential for degradation of polypropylene.</title>
        <authorList>
            <person name="Gostincar C."/>
        </authorList>
    </citation>
    <scope>NUCLEOTIDE SEQUENCE</scope>
    <source>
        <strain evidence="8">EXF-13287</strain>
    </source>
</reference>
<evidence type="ECO:0000313" key="8">
    <source>
        <dbReference type="EMBL" id="KAJ9144001.1"/>
    </source>
</evidence>
<evidence type="ECO:0000259" key="7">
    <source>
        <dbReference type="PROSITE" id="PS51886"/>
    </source>
</evidence>
<evidence type="ECO:0000256" key="4">
    <source>
        <dbReference type="ARBA" id="ARBA00015163"/>
    </source>
</evidence>
<evidence type="ECO:0000256" key="5">
    <source>
        <dbReference type="ARBA" id="ARBA00022490"/>
    </source>
</evidence>
<comment type="subcellular location">
    <subcellularLocation>
        <location evidence="2">Cytoplasm</location>
    </subcellularLocation>
</comment>
<dbReference type="AlphaFoldDB" id="A0AA38RZQ3"/>
<dbReference type="EMBL" id="JANBVN010000104">
    <property type="protein sequence ID" value="KAJ9144001.1"/>
    <property type="molecule type" value="Genomic_DNA"/>
</dbReference>
<dbReference type="PROSITE" id="PS51886">
    <property type="entry name" value="TLDC"/>
    <property type="match status" value="1"/>
</dbReference>
<evidence type="ECO:0000256" key="6">
    <source>
        <dbReference type="SAM" id="MobiDB-lite"/>
    </source>
</evidence>
<dbReference type="InterPro" id="IPR006571">
    <property type="entry name" value="TLDc_dom"/>
</dbReference>
<dbReference type="PANTHER" id="PTHR23354:SF130">
    <property type="entry name" value="RESTRICTION OF TELOMERE CAPPING PROTEIN 5"/>
    <property type="match status" value="1"/>
</dbReference>
<organism evidence="8 9">
    <name type="scientific">Coniochaeta hoffmannii</name>
    <dbReference type="NCBI Taxonomy" id="91930"/>
    <lineage>
        <taxon>Eukaryota</taxon>
        <taxon>Fungi</taxon>
        <taxon>Dikarya</taxon>
        <taxon>Ascomycota</taxon>
        <taxon>Pezizomycotina</taxon>
        <taxon>Sordariomycetes</taxon>
        <taxon>Sordariomycetidae</taxon>
        <taxon>Coniochaetales</taxon>
        <taxon>Coniochaetaceae</taxon>
        <taxon>Coniochaeta</taxon>
    </lineage>
</organism>
<dbReference type="SMART" id="SM00584">
    <property type="entry name" value="TLDc"/>
    <property type="match status" value="1"/>
</dbReference>
<feature type="compositionally biased region" description="Low complexity" evidence="6">
    <location>
        <begin position="153"/>
        <end position="163"/>
    </location>
</feature>
<comment type="similarity">
    <text evidence="3">Belongs to the RTC5 family.</text>
</comment>
<sequence>MGQAQSGERGPPPSHEEVSQQLALKFAQKCFTSLELYSLKDVFRSLADQEQHVRYLKEETIARFLEIPDILGASPVIFHMVSYIGAFPFLQDAPAVLGLEQMIMVITIMTERHRRILAKGSTDRRRLLFNSLAVYDRKLSQMAGVVEKKEQSASESGPAEAGSVLGSHTAGFAVDEPGDDEDETPDEEDDELVLAAFESMDYLDAFKQDSRHSSHGSMIPADNFRKLIMLLLLIAPLGPQESLAAHADRLIGSELESLRSTAECILASFLNVETSPGIRFGRFNSVIPVSLPYLFNGFNNLFEHFLFSKNLDFGKHKGEGTTKPTPDPTVLPQDMPQPLLQDQGSIMNLNILSQLSFFLPGTSLFRRLRLLYSGDADGFSMGSFESKVFNWRAPTILLVRGTRLQEGSGPGYRPAGSSAEAAFTATLPPRRFPTGSKTTSADQLTFGAYIGEPWRHTHREAFGGDDTTLFQLEPVHDVFHPSSLNTDRVTFSKPSAATSHPGVAFGCPPSGQTSRNRHTSGVMELGPVSLALDSSFEFGCFTHDSRSRGGAFRTSAVRGPLDFQERFAVESLEIWGCGGDEEAKVQAERWAWEAREAEARRRINLGTGDIEADRALLEMAGLIGGNRSGGSMG</sequence>
<comment type="function">
    <text evidence="1">May be involved in a process influencing telomere capping.</text>
</comment>
<feature type="compositionally biased region" description="Acidic residues" evidence="6">
    <location>
        <begin position="176"/>
        <end position="189"/>
    </location>
</feature>
<comment type="caution">
    <text evidence="8">The sequence shown here is derived from an EMBL/GenBank/DDBJ whole genome shotgun (WGS) entry which is preliminary data.</text>
</comment>
<protein>
    <recommendedName>
        <fullName evidence="4">Restriction of telomere capping protein 5</fullName>
    </recommendedName>
</protein>
<evidence type="ECO:0000256" key="2">
    <source>
        <dbReference type="ARBA" id="ARBA00004496"/>
    </source>
</evidence>
<keyword evidence="5" id="KW-0963">Cytoplasm</keyword>
<dbReference type="Pfam" id="PF07534">
    <property type="entry name" value="TLD"/>
    <property type="match status" value="1"/>
</dbReference>
<dbReference type="Proteomes" id="UP001174691">
    <property type="component" value="Unassembled WGS sequence"/>
</dbReference>
<keyword evidence="9" id="KW-1185">Reference proteome</keyword>